<feature type="region of interest" description="Disordered" evidence="14">
    <location>
        <begin position="82"/>
        <end position="118"/>
    </location>
</feature>
<dbReference type="GO" id="GO:0007399">
    <property type="term" value="P:nervous system development"/>
    <property type="evidence" value="ECO:0007669"/>
    <property type="project" value="UniProtKB-KW"/>
</dbReference>
<evidence type="ECO:0000256" key="4">
    <source>
        <dbReference type="ARBA" id="ARBA00022843"/>
    </source>
</evidence>
<dbReference type="GO" id="GO:0031492">
    <property type="term" value="F:nucleosomal DNA binding"/>
    <property type="evidence" value="ECO:0007669"/>
    <property type="project" value="TreeGrafter"/>
</dbReference>
<organism evidence="16 17">
    <name type="scientific">Takifugu bimaculatus</name>
    <dbReference type="NCBI Taxonomy" id="433685"/>
    <lineage>
        <taxon>Eukaryota</taxon>
        <taxon>Metazoa</taxon>
        <taxon>Chordata</taxon>
        <taxon>Craniata</taxon>
        <taxon>Vertebrata</taxon>
        <taxon>Euteleostomi</taxon>
        <taxon>Actinopterygii</taxon>
        <taxon>Neopterygii</taxon>
        <taxon>Teleostei</taxon>
        <taxon>Neoteleostei</taxon>
        <taxon>Acanthomorphata</taxon>
        <taxon>Eupercaria</taxon>
        <taxon>Tetraodontiformes</taxon>
        <taxon>Tetradontoidea</taxon>
        <taxon>Tetraodontidae</taxon>
        <taxon>Takifugu</taxon>
    </lineage>
</organism>
<evidence type="ECO:0000256" key="6">
    <source>
        <dbReference type="ARBA" id="ARBA00022902"/>
    </source>
</evidence>
<evidence type="ECO:0000256" key="14">
    <source>
        <dbReference type="SAM" id="MobiDB-lite"/>
    </source>
</evidence>
<feature type="compositionally biased region" description="Polar residues" evidence="14">
    <location>
        <begin position="272"/>
        <end position="292"/>
    </location>
</feature>
<comment type="caution">
    <text evidence="16">The sequence shown here is derived from an EMBL/GenBank/DDBJ whole genome shotgun (WGS) entry which is preliminary data.</text>
</comment>
<evidence type="ECO:0000256" key="11">
    <source>
        <dbReference type="ARBA" id="ARBA00079499"/>
    </source>
</evidence>
<sequence length="366" mass="40636">MPYMRYSRKVWDQVKASNPDLKLWEIGKIIGGMWRDLTDEEKQDYLNDYEAEKIEYNESMKAYHNSPAYLAYVNAKSRAEAALEEESRQRQSRLDKGEPYMSIQPAEDPDGKLGRSFSAARSSNYRSAAADGSSPPARNHRLISEILSESVVPDVRSVVTTARMQVLKRQVQSLMVHQRKLEAELLQLEDRHQDKKRKFIEATELFTNELKRLCCMKVEVDMEKISAEIAAAEEAARKRMADREKDAGDRGAREAPACVLAEEEKHICATHGNKSQQPPLDSGNKQCETAESNGADAAGKRKSSEDLDVHPGSEEGASEDKESVPEGVLEEGTSDSNTGSETTSAQTEDASGVEPSEGPCKARAAH</sequence>
<feature type="coiled-coil region" evidence="13">
    <location>
        <begin position="164"/>
        <end position="235"/>
    </location>
</feature>
<evidence type="ECO:0000256" key="7">
    <source>
        <dbReference type="ARBA" id="ARBA00023054"/>
    </source>
</evidence>
<dbReference type="Proteomes" id="UP000516260">
    <property type="component" value="Chromosome 8"/>
</dbReference>
<dbReference type="AlphaFoldDB" id="A0A4Z2AZP7"/>
<keyword evidence="8 12" id="KW-0238">DNA-binding</keyword>
<feature type="compositionally biased region" description="Basic and acidic residues" evidence="14">
    <location>
        <begin position="298"/>
        <end position="324"/>
    </location>
</feature>
<dbReference type="PROSITE" id="PS50118">
    <property type="entry name" value="HMG_BOX_2"/>
    <property type="match status" value="1"/>
</dbReference>
<keyword evidence="7 13" id="KW-0175">Coiled coil</keyword>
<feature type="domain" description="HMG box" evidence="15">
    <location>
        <begin position="1"/>
        <end position="64"/>
    </location>
</feature>
<proteinExistence type="predicted"/>
<gene>
    <name evidence="16" type="ORF">fugu_007825</name>
</gene>
<keyword evidence="9 12" id="KW-0539">Nucleus</keyword>
<feature type="compositionally biased region" description="Basic and acidic residues" evidence="14">
    <location>
        <begin position="82"/>
        <end position="98"/>
    </location>
</feature>
<evidence type="ECO:0000256" key="12">
    <source>
        <dbReference type="PROSITE-ProRule" id="PRU00267"/>
    </source>
</evidence>
<keyword evidence="17" id="KW-1185">Reference proteome</keyword>
<evidence type="ECO:0000256" key="13">
    <source>
        <dbReference type="SAM" id="Coils"/>
    </source>
</evidence>
<evidence type="ECO:0000256" key="2">
    <source>
        <dbReference type="ARBA" id="ARBA00022499"/>
    </source>
</evidence>
<evidence type="ECO:0000256" key="8">
    <source>
        <dbReference type="ARBA" id="ARBA00023125"/>
    </source>
</evidence>
<dbReference type="GO" id="GO:0016514">
    <property type="term" value="C:SWI/SNF complex"/>
    <property type="evidence" value="ECO:0007669"/>
    <property type="project" value="TreeGrafter"/>
</dbReference>
<feature type="region of interest" description="Disordered" evidence="14">
    <location>
        <begin position="270"/>
        <end position="366"/>
    </location>
</feature>
<evidence type="ECO:0000256" key="9">
    <source>
        <dbReference type="ARBA" id="ARBA00023242"/>
    </source>
</evidence>
<dbReference type="InterPro" id="IPR036910">
    <property type="entry name" value="HMG_box_dom_sf"/>
</dbReference>
<dbReference type="Pfam" id="PF00505">
    <property type="entry name" value="HMG_box"/>
    <property type="match status" value="1"/>
</dbReference>
<keyword evidence="2" id="KW-1017">Isopeptide bond</keyword>
<keyword evidence="4" id="KW-0832">Ubl conjugation</keyword>
<keyword evidence="6" id="KW-0524">Neurogenesis</keyword>
<protein>
    <recommendedName>
        <fullName evidence="10">SWI/SNF-related matrix-associated actin-dependent regulator of chromatin subfamily E member 1</fullName>
    </recommendedName>
    <alternativeName>
        <fullName evidence="11">BRG1-associated factor 57</fullName>
    </alternativeName>
</protein>
<dbReference type="PANTHER" id="PTHR46232:SF1">
    <property type="entry name" value="SWI_SNF-RELATED MATRIX-ASSOCIATED ACTIN-DEPENDENT REGULATOR OF CHROMATIN SUBFAMILY E MEMBER 1"/>
    <property type="match status" value="1"/>
</dbReference>
<evidence type="ECO:0000256" key="10">
    <source>
        <dbReference type="ARBA" id="ARBA00067740"/>
    </source>
</evidence>
<feature type="compositionally biased region" description="Polar residues" evidence="14">
    <location>
        <begin position="334"/>
        <end position="349"/>
    </location>
</feature>
<dbReference type="CDD" id="cd21983">
    <property type="entry name" value="HMG-box_SMARCE1"/>
    <property type="match status" value="1"/>
</dbReference>
<dbReference type="InterPro" id="IPR009071">
    <property type="entry name" value="HMG_box_dom"/>
</dbReference>
<name>A0A4Z2AZP7_9TELE</name>
<evidence type="ECO:0000256" key="5">
    <source>
        <dbReference type="ARBA" id="ARBA00022853"/>
    </source>
</evidence>
<dbReference type="PANTHER" id="PTHR46232">
    <property type="entry name" value="SMARCE1 REGULATOR OF CHROMATIN"/>
    <property type="match status" value="1"/>
</dbReference>
<keyword evidence="5" id="KW-0156">Chromatin regulator</keyword>
<dbReference type="SUPFAM" id="SSF47095">
    <property type="entry name" value="HMG-box"/>
    <property type="match status" value="1"/>
</dbReference>
<dbReference type="GO" id="GO:0006325">
    <property type="term" value="P:chromatin organization"/>
    <property type="evidence" value="ECO:0007669"/>
    <property type="project" value="UniProtKB-KW"/>
</dbReference>
<evidence type="ECO:0000256" key="3">
    <source>
        <dbReference type="ARBA" id="ARBA00022553"/>
    </source>
</evidence>
<dbReference type="GO" id="GO:0016922">
    <property type="term" value="F:nuclear receptor binding"/>
    <property type="evidence" value="ECO:0007669"/>
    <property type="project" value="TreeGrafter"/>
</dbReference>
<keyword evidence="3" id="KW-0597">Phosphoprotein</keyword>
<dbReference type="EMBL" id="SWLE01000021">
    <property type="protein sequence ID" value="TNM85554.1"/>
    <property type="molecule type" value="Genomic_DNA"/>
</dbReference>
<dbReference type="FunFam" id="1.10.30.10:FF:000011">
    <property type="entry name" value="Putative SWI/SNF-related matrix-associated actin-dependent regulator of chromatin subfamily E member 1"/>
    <property type="match status" value="1"/>
</dbReference>
<evidence type="ECO:0000313" key="16">
    <source>
        <dbReference type="EMBL" id="TNM85554.1"/>
    </source>
</evidence>
<reference evidence="16 17" key="1">
    <citation type="submission" date="2019-04" db="EMBL/GenBank/DDBJ databases">
        <title>The sequence and de novo assembly of Takifugu bimaculatus genome using PacBio and Hi-C technologies.</title>
        <authorList>
            <person name="Xu P."/>
            <person name="Liu B."/>
            <person name="Zhou Z."/>
        </authorList>
    </citation>
    <scope>NUCLEOTIDE SEQUENCE [LARGE SCALE GENOMIC DNA]</scope>
    <source>
        <strain evidence="16">TB-2018</strain>
        <tissue evidence="16">Muscle</tissue>
    </source>
</reference>
<dbReference type="GO" id="GO:0045892">
    <property type="term" value="P:negative regulation of DNA-templated transcription"/>
    <property type="evidence" value="ECO:0007669"/>
    <property type="project" value="TreeGrafter"/>
</dbReference>
<feature type="DNA-binding region" description="HMG box" evidence="12">
    <location>
        <begin position="1"/>
        <end position="64"/>
    </location>
</feature>
<dbReference type="Gene3D" id="1.10.30.10">
    <property type="entry name" value="High mobility group box domain"/>
    <property type="match status" value="1"/>
</dbReference>
<dbReference type="SMART" id="SM00398">
    <property type="entry name" value="HMG"/>
    <property type="match status" value="1"/>
</dbReference>
<keyword evidence="1" id="KW-0488">Methylation</keyword>
<evidence type="ECO:0000313" key="17">
    <source>
        <dbReference type="Proteomes" id="UP000516260"/>
    </source>
</evidence>
<evidence type="ECO:0000259" key="15">
    <source>
        <dbReference type="PROSITE" id="PS50118"/>
    </source>
</evidence>
<accession>A0A4Z2AZP7</accession>
<evidence type="ECO:0000256" key="1">
    <source>
        <dbReference type="ARBA" id="ARBA00022481"/>
    </source>
</evidence>